<reference evidence="1" key="1">
    <citation type="submission" date="2023-08" db="EMBL/GenBank/DDBJ databases">
        <authorList>
            <person name="Chen Y."/>
            <person name="Shah S."/>
            <person name="Dougan E. K."/>
            <person name="Thang M."/>
            <person name="Chan C."/>
        </authorList>
    </citation>
    <scope>NUCLEOTIDE SEQUENCE</scope>
</reference>
<accession>A0AA36IIF1</accession>
<proteinExistence type="predicted"/>
<evidence type="ECO:0000313" key="2">
    <source>
        <dbReference type="Proteomes" id="UP001178507"/>
    </source>
</evidence>
<dbReference type="Proteomes" id="UP001178507">
    <property type="component" value="Unassembled WGS sequence"/>
</dbReference>
<dbReference type="EMBL" id="CAUJNA010001502">
    <property type="protein sequence ID" value="CAJ1387327.1"/>
    <property type="molecule type" value="Genomic_DNA"/>
</dbReference>
<comment type="caution">
    <text evidence="1">The sequence shown here is derived from an EMBL/GenBank/DDBJ whole genome shotgun (WGS) entry which is preliminary data.</text>
</comment>
<protein>
    <submittedName>
        <fullName evidence="1">Uncharacterized protein</fullName>
    </submittedName>
</protein>
<gene>
    <name evidence="1" type="ORF">EVOR1521_LOCUS13433</name>
</gene>
<name>A0AA36IIF1_9DINO</name>
<sequence>MRDAFCHAPVAANQRTAYKAGARGFLPTCLAYLYFQPVHGMARPSYTSAFCKVSQSKVDEVVCLKAGFAYMARLQVKGRGPGDTRGIHAKNAVSVAVMLVARYLGYDLRPARERIACLPSKRAAWLFVCF</sequence>
<dbReference type="AlphaFoldDB" id="A0AA36IIF1"/>
<organism evidence="1 2">
    <name type="scientific">Effrenium voratum</name>
    <dbReference type="NCBI Taxonomy" id="2562239"/>
    <lineage>
        <taxon>Eukaryota</taxon>
        <taxon>Sar</taxon>
        <taxon>Alveolata</taxon>
        <taxon>Dinophyceae</taxon>
        <taxon>Suessiales</taxon>
        <taxon>Symbiodiniaceae</taxon>
        <taxon>Effrenium</taxon>
    </lineage>
</organism>
<evidence type="ECO:0000313" key="1">
    <source>
        <dbReference type="EMBL" id="CAJ1387327.1"/>
    </source>
</evidence>
<keyword evidence="2" id="KW-1185">Reference proteome</keyword>